<dbReference type="InterPro" id="IPR050745">
    <property type="entry name" value="Multifunctional_regulatory"/>
</dbReference>
<dbReference type="SMART" id="SM00248">
    <property type="entry name" value="ANK"/>
    <property type="match status" value="7"/>
</dbReference>
<accession>A0A0N5D6L0</accession>
<dbReference type="InterPro" id="IPR036770">
    <property type="entry name" value="Ankyrin_rpt-contain_sf"/>
</dbReference>
<keyword evidence="5" id="KW-1185">Reference proteome</keyword>
<organism evidence="6">
    <name type="scientific">Thelazia callipaeda</name>
    <name type="common">Oriental eyeworm</name>
    <name type="synonym">Parasitic nematode</name>
    <dbReference type="NCBI Taxonomy" id="103827"/>
    <lineage>
        <taxon>Eukaryota</taxon>
        <taxon>Metazoa</taxon>
        <taxon>Ecdysozoa</taxon>
        <taxon>Nematoda</taxon>
        <taxon>Chromadorea</taxon>
        <taxon>Rhabditida</taxon>
        <taxon>Spirurina</taxon>
        <taxon>Spiruromorpha</taxon>
        <taxon>Thelazioidea</taxon>
        <taxon>Thelaziidae</taxon>
        <taxon>Thelazia</taxon>
    </lineage>
</organism>
<protein>
    <submittedName>
        <fullName evidence="6">ANK_REP_REGION domain-containing protein</fullName>
    </submittedName>
</protein>
<evidence type="ECO:0000313" key="6">
    <source>
        <dbReference type="WBParaSite" id="TCLT_0000867601-mRNA-1"/>
    </source>
</evidence>
<keyword evidence="1" id="KW-0677">Repeat</keyword>
<sequence>MSSTIRTLEGSNVTVTSRRTSKILNLSPDGTSSRDSEERVTLHYAAQTADAERFKHILELDNSLIDCQDRNGYSYTPLLIATMTGNTSVMKQLIENGAQINHLDKDKHSAVHWAVVCGQLEALIMLLDNGAKVDFADNQGAQAIHYVTATEGISRERSEAILHVLLKHDAKANARDVDGRSPILWAASNGNLEAIISIAQAGGDMYVVDRDRLNIIHCAASHGHIHIIEYAVNCLDSTILNSVDRNGDTPLFYAVTLGHNDCARLLLLNGADANHQVRELINS</sequence>
<evidence type="ECO:0000256" key="1">
    <source>
        <dbReference type="ARBA" id="ARBA00022737"/>
    </source>
</evidence>
<feature type="repeat" description="ANK" evidence="3">
    <location>
        <begin position="178"/>
        <end position="210"/>
    </location>
</feature>
<dbReference type="SUPFAM" id="SSF48403">
    <property type="entry name" value="Ankyrin repeat"/>
    <property type="match status" value="1"/>
</dbReference>
<dbReference type="Gene3D" id="1.25.40.20">
    <property type="entry name" value="Ankyrin repeat-containing domain"/>
    <property type="match status" value="2"/>
</dbReference>
<feature type="repeat" description="ANK" evidence="3">
    <location>
        <begin position="246"/>
        <end position="278"/>
    </location>
</feature>
<dbReference type="Proteomes" id="UP000276776">
    <property type="component" value="Unassembled WGS sequence"/>
</dbReference>
<dbReference type="GO" id="GO:0005737">
    <property type="term" value="C:cytoplasm"/>
    <property type="evidence" value="ECO:0007669"/>
    <property type="project" value="TreeGrafter"/>
</dbReference>
<evidence type="ECO:0000313" key="4">
    <source>
        <dbReference type="EMBL" id="VDN06242.1"/>
    </source>
</evidence>
<evidence type="ECO:0000256" key="2">
    <source>
        <dbReference type="ARBA" id="ARBA00023043"/>
    </source>
</evidence>
<dbReference type="WBParaSite" id="TCLT_0000867601-mRNA-1">
    <property type="protein sequence ID" value="TCLT_0000867601-mRNA-1"/>
    <property type="gene ID" value="TCLT_0000867601"/>
</dbReference>
<evidence type="ECO:0000313" key="5">
    <source>
        <dbReference type="Proteomes" id="UP000276776"/>
    </source>
</evidence>
<dbReference type="PANTHER" id="PTHR24189:SF71">
    <property type="entry name" value="ANKYRIN REPEAT DOMAIN 39"/>
    <property type="match status" value="1"/>
</dbReference>
<gene>
    <name evidence="4" type="ORF">TCLT_LOCUS8665</name>
</gene>
<dbReference type="AlphaFoldDB" id="A0A0N5D6L0"/>
<dbReference type="InterPro" id="IPR002110">
    <property type="entry name" value="Ankyrin_rpt"/>
</dbReference>
<dbReference type="EMBL" id="UYYF01004665">
    <property type="protein sequence ID" value="VDN06242.1"/>
    <property type="molecule type" value="Genomic_DNA"/>
</dbReference>
<dbReference type="Pfam" id="PF12796">
    <property type="entry name" value="Ank_2"/>
    <property type="match status" value="2"/>
</dbReference>
<feature type="repeat" description="ANK" evidence="3">
    <location>
        <begin position="73"/>
        <end position="105"/>
    </location>
</feature>
<dbReference type="PANTHER" id="PTHR24189">
    <property type="entry name" value="MYOTROPHIN"/>
    <property type="match status" value="1"/>
</dbReference>
<dbReference type="OMA" id="ERTPILW"/>
<evidence type="ECO:0000256" key="3">
    <source>
        <dbReference type="PROSITE-ProRule" id="PRU00023"/>
    </source>
</evidence>
<dbReference type="PROSITE" id="PS50297">
    <property type="entry name" value="ANK_REP_REGION"/>
    <property type="match status" value="3"/>
</dbReference>
<reference evidence="6" key="1">
    <citation type="submission" date="2017-02" db="UniProtKB">
        <authorList>
            <consortium name="WormBaseParasite"/>
        </authorList>
    </citation>
    <scope>IDENTIFICATION</scope>
</reference>
<dbReference type="GO" id="GO:0005634">
    <property type="term" value="C:nucleus"/>
    <property type="evidence" value="ECO:0007669"/>
    <property type="project" value="TreeGrafter"/>
</dbReference>
<name>A0A0N5D6L0_THECL</name>
<reference evidence="4 5" key="2">
    <citation type="submission" date="2018-11" db="EMBL/GenBank/DDBJ databases">
        <authorList>
            <consortium name="Pathogen Informatics"/>
        </authorList>
    </citation>
    <scope>NUCLEOTIDE SEQUENCE [LARGE SCALE GENOMIC DNA]</scope>
</reference>
<keyword evidence="2 3" id="KW-0040">ANK repeat</keyword>
<proteinExistence type="predicted"/>
<dbReference type="OrthoDB" id="10258888at2759"/>
<feature type="repeat" description="ANK" evidence="3">
    <location>
        <begin position="106"/>
        <end position="138"/>
    </location>
</feature>
<dbReference type="STRING" id="103827.A0A0N5D6L0"/>
<dbReference type="PROSITE" id="PS50088">
    <property type="entry name" value="ANK_REPEAT"/>
    <property type="match status" value="4"/>
</dbReference>